<dbReference type="STRING" id="56780.SYN_01018"/>
<dbReference type="AlphaFoldDB" id="Q2LSF0"/>
<sequence>MKRLRKYDIFSLKQQHVFVVFLENTTAISRNCVITLRLCRNNVNLKPKKFAEKVMGVMSKREYPDCPRVGVGAIVVKDGHVLLVKRAAAPNKGLWAIPGGSLKLGETLKDGAEREILEETGIVVDAGRPVYAFDYFERDPEGKIRFHFVIVDMLADYIRGEVKAADDALDARWLSPEDLKDFELSVSTMKILKYLKFIG</sequence>
<feature type="domain" description="Nudix hydrolase" evidence="3">
    <location>
        <begin position="66"/>
        <end position="197"/>
    </location>
</feature>
<dbReference type="Pfam" id="PF00293">
    <property type="entry name" value="NUDIX"/>
    <property type="match status" value="1"/>
</dbReference>
<dbReference type="PANTHER" id="PTHR43736">
    <property type="entry name" value="ADP-RIBOSE PYROPHOSPHATASE"/>
    <property type="match status" value="1"/>
</dbReference>
<accession>Q2LSF0</accession>
<dbReference type="FunCoup" id="Q2LSF0">
    <property type="interactions" value="26"/>
</dbReference>
<comment type="similarity">
    <text evidence="2">Belongs to the Nudix hydrolase family.</text>
</comment>
<dbReference type="PROSITE" id="PS00893">
    <property type="entry name" value="NUDIX_BOX"/>
    <property type="match status" value="1"/>
</dbReference>
<reference evidence="4 5" key="1">
    <citation type="journal article" date="2007" name="Proc. Natl. Acad. Sci. U.S.A.">
        <title>The genome of Syntrophus aciditrophicus: life at the thermodynamic limit of microbial growth.</title>
        <authorList>
            <person name="McInerney M.J."/>
            <person name="Rohlin L."/>
            <person name="Mouttaki H."/>
            <person name="Kim U."/>
            <person name="Krupp R.S."/>
            <person name="Rios-Hernandez L."/>
            <person name="Sieber J."/>
            <person name="Struchtemeyer C.G."/>
            <person name="Bhattacharyya A."/>
            <person name="Campbell J.W."/>
            <person name="Gunsalus R.P."/>
        </authorList>
    </citation>
    <scope>NUCLEOTIDE SEQUENCE [LARGE SCALE GENOMIC DNA]</scope>
    <source>
        <strain evidence="4 5">SB</strain>
    </source>
</reference>
<evidence type="ECO:0000256" key="1">
    <source>
        <dbReference type="ARBA" id="ARBA00022801"/>
    </source>
</evidence>
<dbReference type="InterPro" id="IPR015797">
    <property type="entry name" value="NUDIX_hydrolase-like_dom_sf"/>
</dbReference>
<evidence type="ECO:0000256" key="2">
    <source>
        <dbReference type="RuleBase" id="RU003476"/>
    </source>
</evidence>
<dbReference type="HOGENOM" id="CLU_1371599_0_0_7"/>
<organism evidence="4 5">
    <name type="scientific">Syntrophus aciditrophicus (strain SB)</name>
    <dbReference type="NCBI Taxonomy" id="56780"/>
    <lineage>
        <taxon>Bacteria</taxon>
        <taxon>Pseudomonadati</taxon>
        <taxon>Thermodesulfobacteriota</taxon>
        <taxon>Syntrophia</taxon>
        <taxon>Syntrophales</taxon>
        <taxon>Syntrophaceae</taxon>
        <taxon>Syntrophus</taxon>
    </lineage>
</organism>
<dbReference type="InterPro" id="IPR020084">
    <property type="entry name" value="NUDIX_hydrolase_CS"/>
</dbReference>
<dbReference type="eggNOG" id="COG1051">
    <property type="taxonomic scope" value="Bacteria"/>
</dbReference>
<keyword evidence="1 2" id="KW-0378">Hydrolase</keyword>
<evidence type="ECO:0000313" key="4">
    <source>
        <dbReference type="EMBL" id="ABC77014.1"/>
    </source>
</evidence>
<dbReference type="Proteomes" id="UP000001933">
    <property type="component" value="Chromosome"/>
</dbReference>
<dbReference type="InterPro" id="IPR000086">
    <property type="entry name" value="NUDIX_hydrolase_dom"/>
</dbReference>
<dbReference type="PANTHER" id="PTHR43736:SF1">
    <property type="entry name" value="DIHYDRONEOPTERIN TRIPHOSPHATE DIPHOSPHATASE"/>
    <property type="match status" value="1"/>
</dbReference>
<dbReference type="SUPFAM" id="SSF55811">
    <property type="entry name" value="Nudix"/>
    <property type="match status" value="1"/>
</dbReference>
<proteinExistence type="inferred from homology"/>
<dbReference type="KEGG" id="sat:SYN_01018"/>
<keyword evidence="5" id="KW-1185">Reference proteome</keyword>
<dbReference type="EMBL" id="CP000252">
    <property type="protein sequence ID" value="ABC77014.1"/>
    <property type="molecule type" value="Genomic_DNA"/>
</dbReference>
<evidence type="ECO:0000313" key="5">
    <source>
        <dbReference type="Proteomes" id="UP000001933"/>
    </source>
</evidence>
<dbReference type="PRINTS" id="PR00502">
    <property type="entry name" value="NUDIXFAMILY"/>
</dbReference>
<dbReference type="InParanoid" id="Q2LSF0"/>
<dbReference type="CDD" id="cd04673">
    <property type="entry name" value="NUDIX_ADPRase"/>
    <property type="match status" value="1"/>
</dbReference>
<evidence type="ECO:0000259" key="3">
    <source>
        <dbReference type="PROSITE" id="PS51462"/>
    </source>
</evidence>
<dbReference type="PROSITE" id="PS51462">
    <property type="entry name" value="NUDIX"/>
    <property type="match status" value="1"/>
</dbReference>
<dbReference type="GO" id="GO:0047631">
    <property type="term" value="F:ADP-ribose diphosphatase activity"/>
    <property type="evidence" value="ECO:0007669"/>
    <property type="project" value="UniProtKB-EC"/>
</dbReference>
<protein>
    <submittedName>
        <fullName evidence="4">ADP-ribose pyrophosphatase</fullName>
        <ecNumber evidence="4">3.6.1.13</ecNumber>
    </submittedName>
</protein>
<dbReference type="EC" id="3.6.1.13" evidence="4"/>
<name>Q2LSF0_SYNAS</name>
<dbReference type="InterPro" id="IPR020476">
    <property type="entry name" value="Nudix_hydrolase"/>
</dbReference>
<dbReference type="Gene3D" id="3.90.79.10">
    <property type="entry name" value="Nucleoside Triphosphate Pyrophosphohydrolase"/>
    <property type="match status" value="1"/>
</dbReference>
<gene>
    <name evidence="4" type="ORF">SYN_01018</name>
</gene>